<dbReference type="InterPro" id="IPR000700">
    <property type="entry name" value="PAS-assoc_C"/>
</dbReference>
<dbReference type="Gene3D" id="3.30.70.270">
    <property type="match status" value="1"/>
</dbReference>
<dbReference type="Proteomes" id="UP000019753">
    <property type="component" value="Unassembled WGS sequence"/>
</dbReference>
<dbReference type="SUPFAM" id="SSF53822">
    <property type="entry name" value="Periplasmic binding protein-like I"/>
    <property type="match status" value="1"/>
</dbReference>
<feature type="domain" description="PAC" evidence="5">
    <location>
        <begin position="681"/>
        <end position="733"/>
    </location>
</feature>
<dbReference type="InterPro" id="IPR001610">
    <property type="entry name" value="PAC"/>
</dbReference>
<keyword evidence="2" id="KW-0238">DNA-binding</keyword>
<dbReference type="RefSeq" id="WP_052022419.1">
    <property type="nucleotide sequence ID" value="NZ_AXCW01000036.1"/>
</dbReference>
<dbReference type="CDD" id="cd00130">
    <property type="entry name" value="PAS"/>
    <property type="match status" value="1"/>
</dbReference>
<dbReference type="AlphaFoldDB" id="A0A021VZ52"/>
<dbReference type="FunFam" id="3.30.70.270:FF:000001">
    <property type="entry name" value="Diguanylate cyclase domain protein"/>
    <property type="match status" value="1"/>
</dbReference>
<dbReference type="InterPro" id="IPR000014">
    <property type="entry name" value="PAS"/>
</dbReference>
<keyword evidence="1" id="KW-0805">Transcription regulation</keyword>
<dbReference type="SUPFAM" id="SSF55073">
    <property type="entry name" value="Nucleotide cyclase"/>
    <property type="match status" value="1"/>
</dbReference>
<feature type="compositionally biased region" description="Polar residues" evidence="4">
    <location>
        <begin position="959"/>
        <end position="970"/>
    </location>
</feature>
<dbReference type="InterPro" id="IPR052163">
    <property type="entry name" value="DGC-Regulatory_Protein"/>
</dbReference>
<dbReference type="InterPro" id="IPR035965">
    <property type="entry name" value="PAS-like_dom_sf"/>
</dbReference>
<dbReference type="InterPro" id="IPR029787">
    <property type="entry name" value="Nucleotide_cyclase"/>
</dbReference>
<dbReference type="Gene3D" id="3.40.50.2300">
    <property type="match status" value="2"/>
</dbReference>
<dbReference type="CDD" id="cd01949">
    <property type="entry name" value="GGDEF"/>
    <property type="match status" value="1"/>
</dbReference>
<comment type="caution">
    <text evidence="7">The sequence shown here is derived from an EMBL/GenBank/DDBJ whole genome shotgun (WGS) entry which is preliminary data.</text>
</comment>
<dbReference type="PANTHER" id="PTHR46663">
    <property type="entry name" value="DIGUANYLATE CYCLASE DGCT-RELATED"/>
    <property type="match status" value="1"/>
</dbReference>
<dbReference type="Pfam" id="PF08447">
    <property type="entry name" value="PAS_3"/>
    <property type="match status" value="1"/>
</dbReference>
<keyword evidence="8" id="KW-1185">Reference proteome</keyword>
<sequence>MPAAPTILAFARSTSGFYFGELLAGLTREVARVDGRVVVVQTLDPGDVADAVVHTPGFDLPVAWDEVDGAVAVSLAAGGPHLAALRDHGVPVVLASSRVDGFEAPIALPDNRGGTAAAVAHLVAHGHTRLGFVGNLVQTDILERYAAFRDALVEHGLPRDHDTLFEAPDNAETGGIAAAQLLARSLRRPTALMVATDRNALGLFDGLAANGIDVPGDLAVVGFDNIEAGAFSTPTLSSVSQRFDRVGALAGRLVISAVRGAPDATTAPGTPEPVLIAARQSCGCSDGPLAPPATATQPPRDAAGTRLVSAAMVRSELTELLLTEDRDDAAAARHTSPSAVQVGPTAVHVTPAAVHVGPAGPAPSPPAARRIVEAAVGLVDGTEPPTTAEVRELVGALRLLRQQPDVLHRVANTLIEHVGRAAWRTAGRTATAEDAEPIAAQTVVAALWQVQAEAYLRRSQSQERLLTEQFRLSAALLDSTGPDPRTLHWLAGTHVRAGVLALWTDGPAERRLELVGTYDPDAALPELPRDLDVGHFPPRALTVLADPAAREACFVVPVRTRERDWGLLAVVGAVDTTSARDTYLHWAQLLCAAFDGEALERAVRASEERYAYAAAASNDGLWEWDLETGGIYVSDRCRTLLGLPPDAMLTIETWTSAIHADDLAAVLVALGEARGEADRAVEVEYRARSADGSHRWVLARGMGVAGEHGAVHRLVGSLSDIHPRKVLEEQLRRGALYDPLTGLPNRRLFQDRLSTAVTEAQRDATRFFAVVFMDLDGFKPVNDSLGHLVGDRLLKVIGERLRTAVRNVDTAARLGGDEFALLLTGLPAAHVADVVARIQEAVAAPVRIGEHEVAVTASVGIATSQTSVLDPEEILRDADTAMYHAKDEERGTAAQFDASMHTAARRHHHRAPGGPPAGSGPPNGSGPASSGRPSSSGPAVPGEGRRPAGSARSHATPGASATSGTSDPSR</sequence>
<feature type="compositionally biased region" description="Low complexity" evidence="4">
    <location>
        <begin position="920"/>
        <end position="942"/>
    </location>
</feature>
<dbReference type="Pfam" id="PF13377">
    <property type="entry name" value="Peripla_BP_3"/>
    <property type="match status" value="1"/>
</dbReference>
<dbReference type="NCBIfam" id="TIGR00229">
    <property type="entry name" value="sensory_box"/>
    <property type="match status" value="1"/>
</dbReference>
<evidence type="ECO:0000256" key="3">
    <source>
        <dbReference type="ARBA" id="ARBA00023163"/>
    </source>
</evidence>
<reference evidence="7 8" key="1">
    <citation type="submission" date="2014-01" db="EMBL/GenBank/DDBJ databases">
        <title>Actinotalea ferrariae CF5-4.</title>
        <authorList>
            <person name="Chen F."/>
            <person name="Li Y."/>
            <person name="Wang G."/>
        </authorList>
    </citation>
    <scope>NUCLEOTIDE SEQUENCE [LARGE SCALE GENOMIC DNA]</scope>
    <source>
        <strain evidence="7 8">CF5-4</strain>
    </source>
</reference>
<evidence type="ECO:0000256" key="2">
    <source>
        <dbReference type="ARBA" id="ARBA00023125"/>
    </source>
</evidence>
<evidence type="ECO:0000313" key="7">
    <source>
        <dbReference type="EMBL" id="EYR64342.1"/>
    </source>
</evidence>
<dbReference type="OrthoDB" id="8864477at2"/>
<dbReference type="InterPro" id="IPR046335">
    <property type="entry name" value="LacI/GalR-like_sensor"/>
</dbReference>
<dbReference type="Gene3D" id="3.30.450.20">
    <property type="entry name" value="PAS domain"/>
    <property type="match status" value="1"/>
</dbReference>
<evidence type="ECO:0000259" key="6">
    <source>
        <dbReference type="PROSITE" id="PS50887"/>
    </source>
</evidence>
<dbReference type="PANTHER" id="PTHR46663:SF3">
    <property type="entry name" value="SLL0267 PROTEIN"/>
    <property type="match status" value="1"/>
</dbReference>
<evidence type="ECO:0000259" key="5">
    <source>
        <dbReference type="PROSITE" id="PS50113"/>
    </source>
</evidence>
<dbReference type="NCBIfam" id="TIGR00254">
    <property type="entry name" value="GGDEF"/>
    <property type="match status" value="1"/>
</dbReference>
<dbReference type="PROSITE" id="PS50887">
    <property type="entry name" value="GGDEF"/>
    <property type="match status" value="1"/>
</dbReference>
<dbReference type="SMART" id="SM00267">
    <property type="entry name" value="GGDEF"/>
    <property type="match status" value="1"/>
</dbReference>
<dbReference type="PROSITE" id="PS50113">
    <property type="entry name" value="PAC"/>
    <property type="match status" value="1"/>
</dbReference>
<proteinExistence type="predicted"/>
<feature type="region of interest" description="Disordered" evidence="4">
    <location>
        <begin position="900"/>
        <end position="970"/>
    </location>
</feature>
<dbReference type="GO" id="GO:0003677">
    <property type="term" value="F:DNA binding"/>
    <property type="evidence" value="ECO:0007669"/>
    <property type="project" value="UniProtKB-KW"/>
</dbReference>
<keyword evidence="3" id="KW-0804">Transcription</keyword>
<dbReference type="Pfam" id="PF00990">
    <property type="entry name" value="GGDEF"/>
    <property type="match status" value="1"/>
</dbReference>
<dbReference type="EMBL" id="AXCW01000036">
    <property type="protein sequence ID" value="EYR64342.1"/>
    <property type="molecule type" value="Genomic_DNA"/>
</dbReference>
<dbReference type="InterPro" id="IPR043128">
    <property type="entry name" value="Rev_trsase/Diguanyl_cyclase"/>
</dbReference>
<feature type="domain" description="GGDEF" evidence="6">
    <location>
        <begin position="766"/>
        <end position="898"/>
    </location>
</feature>
<dbReference type="InterPro" id="IPR000160">
    <property type="entry name" value="GGDEF_dom"/>
</dbReference>
<dbReference type="CDD" id="cd06267">
    <property type="entry name" value="PBP1_LacI_sugar_binding-like"/>
    <property type="match status" value="1"/>
</dbReference>
<dbReference type="InterPro" id="IPR028082">
    <property type="entry name" value="Peripla_BP_I"/>
</dbReference>
<evidence type="ECO:0000256" key="1">
    <source>
        <dbReference type="ARBA" id="ARBA00023015"/>
    </source>
</evidence>
<dbReference type="SUPFAM" id="SSF55785">
    <property type="entry name" value="PYP-like sensor domain (PAS domain)"/>
    <property type="match status" value="1"/>
</dbReference>
<evidence type="ECO:0000256" key="4">
    <source>
        <dbReference type="SAM" id="MobiDB-lite"/>
    </source>
</evidence>
<gene>
    <name evidence="7" type="ORF">N866_12280</name>
</gene>
<dbReference type="SMART" id="SM00086">
    <property type="entry name" value="PAC"/>
    <property type="match status" value="1"/>
</dbReference>
<organism evidence="7 8">
    <name type="scientific">Actinotalea ferrariae CF5-4</name>
    <dbReference type="NCBI Taxonomy" id="948458"/>
    <lineage>
        <taxon>Bacteria</taxon>
        <taxon>Bacillati</taxon>
        <taxon>Actinomycetota</taxon>
        <taxon>Actinomycetes</taxon>
        <taxon>Micrococcales</taxon>
        <taxon>Cellulomonadaceae</taxon>
        <taxon>Actinotalea</taxon>
    </lineage>
</organism>
<dbReference type="SMART" id="SM00091">
    <property type="entry name" value="PAS"/>
    <property type="match status" value="1"/>
</dbReference>
<protein>
    <submittedName>
        <fullName evidence="7">Diguanylate cyclase</fullName>
    </submittedName>
</protein>
<name>A0A021VZ52_9CELL</name>
<evidence type="ECO:0000313" key="8">
    <source>
        <dbReference type="Proteomes" id="UP000019753"/>
    </source>
</evidence>
<dbReference type="InterPro" id="IPR013655">
    <property type="entry name" value="PAS_fold_3"/>
</dbReference>
<accession>A0A021VZ52</accession>